<organism evidence="1">
    <name type="scientific">Capitella teleta</name>
    <name type="common">Polychaete worm</name>
    <dbReference type="NCBI Taxonomy" id="283909"/>
    <lineage>
        <taxon>Eukaryota</taxon>
        <taxon>Metazoa</taxon>
        <taxon>Spiralia</taxon>
        <taxon>Lophotrochozoa</taxon>
        <taxon>Annelida</taxon>
        <taxon>Polychaeta</taxon>
        <taxon>Sedentaria</taxon>
        <taxon>Scolecida</taxon>
        <taxon>Capitellidae</taxon>
        <taxon>Capitella</taxon>
    </lineage>
</organism>
<dbReference type="EMBL" id="KB308612">
    <property type="protein sequence ID" value="ELT97275.1"/>
    <property type="molecule type" value="Genomic_DNA"/>
</dbReference>
<reference evidence="2" key="3">
    <citation type="submission" date="2015-06" db="UniProtKB">
        <authorList>
            <consortium name="EnsemblMetazoa"/>
        </authorList>
    </citation>
    <scope>IDENTIFICATION</scope>
</reference>
<keyword evidence="3" id="KW-1185">Reference proteome</keyword>
<dbReference type="EMBL" id="AMQN01010979">
    <property type="status" value="NOT_ANNOTATED_CDS"/>
    <property type="molecule type" value="Genomic_DNA"/>
</dbReference>
<reference evidence="1 3" key="2">
    <citation type="journal article" date="2013" name="Nature">
        <title>Insights into bilaterian evolution from three spiralian genomes.</title>
        <authorList>
            <person name="Simakov O."/>
            <person name="Marletaz F."/>
            <person name="Cho S.J."/>
            <person name="Edsinger-Gonzales E."/>
            <person name="Havlak P."/>
            <person name="Hellsten U."/>
            <person name="Kuo D.H."/>
            <person name="Larsson T."/>
            <person name="Lv J."/>
            <person name="Arendt D."/>
            <person name="Savage R."/>
            <person name="Osoegawa K."/>
            <person name="de Jong P."/>
            <person name="Grimwood J."/>
            <person name="Chapman J.A."/>
            <person name="Shapiro H."/>
            <person name="Aerts A."/>
            <person name="Otillar R.P."/>
            <person name="Terry A.Y."/>
            <person name="Boore J.L."/>
            <person name="Grigoriev I.V."/>
            <person name="Lindberg D.R."/>
            <person name="Seaver E.C."/>
            <person name="Weisblat D.A."/>
            <person name="Putnam N.H."/>
            <person name="Rokhsar D.S."/>
        </authorList>
    </citation>
    <scope>NUCLEOTIDE SEQUENCE</scope>
    <source>
        <strain evidence="1 3">I ESC-2004</strain>
    </source>
</reference>
<dbReference type="AlphaFoldDB" id="R7U280"/>
<accession>R7U280</accession>
<dbReference type="EnsemblMetazoa" id="CapteT199334">
    <property type="protein sequence ID" value="CapteP199334"/>
    <property type="gene ID" value="CapteG199334"/>
</dbReference>
<gene>
    <name evidence="1" type="ORF">CAPTEDRAFT_199334</name>
</gene>
<proteinExistence type="predicted"/>
<dbReference type="Proteomes" id="UP000014760">
    <property type="component" value="Unassembled WGS sequence"/>
</dbReference>
<dbReference type="HOGENOM" id="CLU_726160_0_0_1"/>
<evidence type="ECO:0000313" key="2">
    <source>
        <dbReference type="EnsemblMetazoa" id="CapteP199334"/>
    </source>
</evidence>
<name>R7U280_CAPTE</name>
<reference evidence="3" key="1">
    <citation type="submission" date="2012-12" db="EMBL/GenBank/DDBJ databases">
        <authorList>
            <person name="Hellsten U."/>
            <person name="Grimwood J."/>
            <person name="Chapman J.A."/>
            <person name="Shapiro H."/>
            <person name="Aerts A."/>
            <person name="Otillar R.P."/>
            <person name="Terry A.Y."/>
            <person name="Boore J.L."/>
            <person name="Simakov O."/>
            <person name="Marletaz F."/>
            <person name="Cho S.-J."/>
            <person name="Edsinger-Gonzales E."/>
            <person name="Havlak P."/>
            <person name="Kuo D.-H."/>
            <person name="Larsson T."/>
            <person name="Lv J."/>
            <person name="Arendt D."/>
            <person name="Savage R."/>
            <person name="Osoegawa K."/>
            <person name="de Jong P."/>
            <person name="Lindberg D.R."/>
            <person name="Seaver E.C."/>
            <person name="Weisblat D.A."/>
            <person name="Putnam N.H."/>
            <person name="Grigoriev I.V."/>
            <person name="Rokhsar D.S."/>
        </authorList>
    </citation>
    <scope>NUCLEOTIDE SEQUENCE</scope>
    <source>
        <strain evidence="3">I ESC-2004</strain>
    </source>
</reference>
<sequence>MQRHQPQPWDRAEIRNWMDTGIIGYDDYWRPNSNERMVLVYEMLTICSTASLHPADLFRAVRVLDSMMQKSGGFEEGPITWKIRAKAYAAVYASQKSLLSPKLTLKFLVKVLRFNTCDKSSMETPVPRLPGVEPCAVSDEVYGDPPNKDTVHRRAMHTLPMKGNDCLPADSDIAWHIQKEAVTAYDALMDTYRTPAQLEDVFKAFILDKGIEAKEAEGILYGGLRLFSQICLRSSTRPTQKITARSSRETLSATALLEECFCINLLIYCIASDDIIAIQNDLTKGIRPMDIETWERKLWQNMRSKHKDPFPDRLSIACGLLVNARLRCHEQKAIDGGPNFDLGWDADVFQYKLDIKWDKEKKLPFDFIYNDGLAEAMNPFK</sequence>
<evidence type="ECO:0000313" key="1">
    <source>
        <dbReference type="EMBL" id="ELT97275.1"/>
    </source>
</evidence>
<evidence type="ECO:0000313" key="3">
    <source>
        <dbReference type="Proteomes" id="UP000014760"/>
    </source>
</evidence>
<protein>
    <submittedName>
        <fullName evidence="1 2">Uncharacterized protein</fullName>
    </submittedName>
</protein>